<dbReference type="AlphaFoldDB" id="A0A179S8E9"/>
<evidence type="ECO:0000256" key="3">
    <source>
        <dbReference type="ARBA" id="ARBA00001946"/>
    </source>
</evidence>
<comment type="cofactor">
    <cofactor evidence="4">
        <name>thiamine diphosphate</name>
        <dbReference type="ChEBI" id="CHEBI:58937"/>
    </cofactor>
</comment>
<comment type="cofactor">
    <cofactor evidence="2">
        <name>Mn(2+)</name>
        <dbReference type="ChEBI" id="CHEBI:29035"/>
    </cofactor>
</comment>
<dbReference type="EMBL" id="LWHQ01000028">
    <property type="protein sequence ID" value="OAS23916.1"/>
    <property type="molecule type" value="Genomic_DNA"/>
</dbReference>
<comment type="similarity">
    <text evidence="5">Belongs to the transketolase family.</text>
</comment>
<dbReference type="CDD" id="cd07033">
    <property type="entry name" value="TPP_PYR_DXS_TK_like"/>
    <property type="match status" value="1"/>
</dbReference>
<evidence type="ECO:0000313" key="13">
    <source>
        <dbReference type="EMBL" id="OAS23916.1"/>
    </source>
</evidence>
<dbReference type="GO" id="GO:0046872">
    <property type="term" value="F:metal ion binding"/>
    <property type="evidence" value="ECO:0007669"/>
    <property type="project" value="UniProtKB-KW"/>
</dbReference>
<evidence type="ECO:0000256" key="8">
    <source>
        <dbReference type="ARBA" id="ARBA00022723"/>
    </source>
</evidence>
<evidence type="ECO:0000313" key="14">
    <source>
        <dbReference type="Proteomes" id="UP000078316"/>
    </source>
</evidence>
<dbReference type="RefSeq" id="WP_053082449.1">
    <property type="nucleotide sequence ID" value="NZ_LWHQ01000028.1"/>
</dbReference>
<dbReference type="InterPro" id="IPR033248">
    <property type="entry name" value="Transketolase_C"/>
</dbReference>
<evidence type="ECO:0000256" key="10">
    <source>
        <dbReference type="ARBA" id="ARBA00022842"/>
    </source>
</evidence>
<comment type="cofactor">
    <cofactor evidence="3">
        <name>Mg(2+)</name>
        <dbReference type="ChEBI" id="CHEBI:18420"/>
    </cofactor>
</comment>
<comment type="subunit">
    <text evidence="6">Homodimer.</text>
</comment>
<keyword evidence="9" id="KW-0106">Calcium</keyword>
<dbReference type="InterPro" id="IPR005474">
    <property type="entry name" value="Transketolase_N"/>
</dbReference>
<gene>
    <name evidence="13" type="ORF">A5481_15830</name>
</gene>
<dbReference type="Gene3D" id="3.40.50.970">
    <property type="match status" value="2"/>
</dbReference>
<comment type="caution">
    <text evidence="13">The sequence shown here is derived from an EMBL/GenBank/DDBJ whole genome shotgun (WGS) entry which is preliminary data.</text>
</comment>
<keyword evidence="11" id="KW-0786">Thiamine pyrophosphate</keyword>
<dbReference type="InterPro" id="IPR009014">
    <property type="entry name" value="Transketo_C/PFOR_II"/>
</dbReference>
<keyword evidence="10" id="KW-0460">Magnesium</keyword>
<dbReference type="SUPFAM" id="SSF52518">
    <property type="entry name" value="Thiamin diphosphate-binding fold (THDP-binding)"/>
    <property type="match status" value="2"/>
</dbReference>
<dbReference type="InterPro" id="IPR005475">
    <property type="entry name" value="Transketolase-like_Pyr-bd"/>
</dbReference>
<dbReference type="Pfam" id="PF00456">
    <property type="entry name" value="Transketolase_N"/>
    <property type="match status" value="1"/>
</dbReference>
<dbReference type="GO" id="GO:0004802">
    <property type="term" value="F:transketolase activity"/>
    <property type="evidence" value="ECO:0007669"/>
    <property type="project" value="TreeGrafter"/>
</dbReference>
<dbReference type="SUPFAM" id="SSF52922">
    <property type="entry name" value="TK C-terminal domain-like"/>
    <property type="match status" value="1"/>
</dbReference>
<dbReference type="Gene3D" id="3.40.50.920">
    <property type="match status" value="1"/>
</dbReference>
<dbReference type="PANTHER" id="PTHR43195:SF1">
    <property type="entry name" value="FI06132P-RELATED"/>
    <property type="match status" value="1"/>
</dbReference>
<dbReference type="NCBIfam" id="NF004559">
    <property type="entry name" value="PRK05899.2-5"/>
    <property type="match status" value="1"/>
</dbReference>
<dbReference type="GO" id="GO:0030976">
    <property type="term" value="F:thiamine pyrophosphate binding"/>
    <property type="evidence" value="ECO:0007669"/>
    <property type="project" value="TreeGrafter"/>
</dbReference>
<evidence type="ECO:0000256" key="4">
    <source>
        <dbReference type="ARBA" id="ARBA00001964"/>
    </source>
</evidence>
<proteinExistence type="inferred from homology"/>
<evidence type="ECO:0000256" key="2">
    <source>
        <dbReference type="ARBA" id="ARBA00001936"/>
    </source>
</evidence>
<keyword evidence="7" id="KW-0808">Transferase</keyword>
<dbReference type="SMART" id="SM00861">
    <property type="entry name" value="Transket_pyr"/>
    <property type="match status" value="1"/>
</dbReference>
<dbReference type="PANTHER" id="PTHR43195">
    <property type="entry name" value="TRANSKETOLASE"/>
    <property type="match status" value="1"/>
</dbReference>
<dbReference type="Proteomes" id="UP000078316">
    <property type="component" value="Unassembled WGS sequence"/>
</dbReference>
<accession>A0A179S8E9</accession>
<evidence type="ECO:0000259" key="12">
    <source>
        <dbReference type="SMART" id="SM00861"/>
    </source>
</evidence>
<keyword evidence="8" id="KW-0479">Metal-binding</keyword>
<evidence type="ECO:0000256" key="7">
    <source>
        <dbReference type="ARBA" id="ARBA00022679"/>
    </source>
</evidence>
<dbReference type="FunFam" id="3.40.50.970:FF:000129">
    <property type="entry name" value="Transketolase"/>
    <property type="match status" value="1"/>
</dbReference>
<sequence>MSMPAPVPPIDPADDIRSKAVQAKAIALGKLAIRATTSAGSGHPTTALSLAHLVTVLMYGVMRWDPARPDAPGSDRLVLSEGHAVPIVYAACTDLGVTVRPGGAARPMTLDDLLALRSIDSFVDGHPNPMLGFPFFDAATGSLGQGLSVAAGLAAAARIDGSAKAIYCIIGDGEAREGQIWEAMDFIADHGLSSVVALFNCNALGQSDRVSPAQDWQSLARKAEAFGWEAVVVDGHDPVAIEQVLRARPTSREARPLCVIALTVKGWGVPDLGGMGHHGTPVTAGGLDAALAALDARARALGVAGIDPGASAAVLTIAPPPAPPASTPATEPVGFMAAVGRNPTVAAAVKETRALSPRRAYGLALEALGAANPAVVALDADVKNSTYADGFAKAFPERYFEARIAEQNMVSAAAGLASGGKIPFASTFGRFLERAFDQIEMAVIGGAGLKLVGTHAGATLASDGPSQMALADVAFMRAFSHVEDKAGRPAVTVLTPSDAVGAYAMVLAMAYSPGAFYLRAVRADLPILYAEDERFPFGGHKVLRCSPNDGPRMVLVASGYMVHGCLEAVEVLAKAGHSVAVVDAYSLPMDTAPVLALAGRGGVVMTVEDNYVGGIGSELAEAAAEAVDAPRVHALAVRTMPKSGRTPNDVLAYVRLGVADIVSAVEAAARNVA</sequence>
<evidence type="ECO:0000256" key="1">
    <source>
        <dbReference type="ARBA" id="ARBA00001913"/>
    </source>
</evidence>
<dbReference type="Pfam" id="PF02779">
    <property type="entry name" value="Transket_pyr"/>
    <property type="match status" value="1"/>
</dbReference>
<evidence type="ECO:0000256" key="11">
    <source>
        <dbReference type="ARBA" id="ARBA00023052"/>
    </source>
</evidence>
<protein>
    <submittedName>
        <fullName evidence="13">Transketolase</fullName>
    </submittedName>
</protein>
<evidence type="ECO:0000256" key="6">
    <source>
        <dbReference type="ARBA" id="ARBA00011738"/>
    </source>
</evidence>
<dbReference type="GO" id="GO:0005737">
    <property type="term" value="C:cytoplasm"/>
    <property type="evidence" value="ECO:0007669"/>
    <property type="project" value="UniProtKB-ARBA"/>
</dbReference>
<dbReference type="STRING" id="427683.A5481_15830"/>
<name>A0A179S8E9_9HYPH</name>
<feature type="domain" description="Transketolase-like pyrimidine-binding" evidence="12">
    <location>
        <begin position="355"/>
        <end position="527"/>
    </location>
</feature>
<organism evidence="13 14">
    <name type="scientific">Methylobacterium platani</name>
    <dbReference type="NCBI Taxonomy" id="427683"/>
    <lineage>
        <taxon>Bacteria</taxon>
        <taxon>Pseudomonadati</taxon>
        <taxon>Pseudomonadota</taxon>
        <taxon>Alphaproteobacteria</taxon>
        <taxon>Hyphomicrobiales</taxon>
        <taxon>Methylobacteriaceae</taxon>
        <taxon>Methylobacterium</taxon>
    </lineage>
</organism>
<reference evidence="13 14" key="1">
    <citation type="submission" date="2016-04" db="EMBL/GenBank/DDBJ databases">
        <authorList>
            <person name="Evans L.H."/>
            <person name="Alamgir A."/>
            <person name="Owens N."/>
            <person name="Weber N.D."/>
            <person name="Virtaneva K."/>
            <person name="Barbian K."/>
            <person name="Babar A."/>
            <person name="Rosenke K."/>
        </authorList>
    </citation>
    <scope>NUCLEOTIDE SEQUENCE [LARGE SCALE GENOMIC DNA]</scope>
    <source>
        <strain evidence="13 14">PMB02</strain>
    </source>
</reference>
<evidence type="ECO:0000256" key="9">
    <source>
        <dbReference type="ARBA" id="ARBA00022837"/>
    </source>
</evidence>
<dbReference type="InterPro" id="IPR029061">
    <property type="entry name" value="THDP-binding"/>
</dbReference>
<dbReference type="InterPro" id="IPR051424">
    <property type="entry name" value="Transketolase-like"/>
</dbReference>
<comment type="cofactor">
    <cofactor evidence="1">
        <name>Ca(2+)</name>
        <dbReference type="ChEBI" id="CHEBI:29108"/>
    </cofactor>
</comment>
<dbReference type="Pfam" id="PF02780">
    <property type="entry name" value="Transketolase_C"/>
    <property type="match status" value="1"/>
</dbReference>
<evidence type="ECO:0000256" key="5">
    <source>
        <dbReference type="ARBA" id="ARBA00007131"/>
    </source>
</evidence>